<proteinExistence type="predicted"/>
<dbReference type="EMBL" id="BLLF01000687">
    <property type="protein sequence ID" value="GFH14114.1"/>
    <property type="molecule type" value="Genomic_DNA"/>
</dbReference>
<evidence type="ECO:0000313" key="1">
    <source>
        <dbReference type="EMBL" id="GFH14114.1"/>
    </source>
</evidence>
<keyword evidence="2" id="KW-1185">Reference proteome</keyword>
<evidence type="ECO:0000313" key="2">
    <source>
        <dbReference type="Proteomes" id="UP000485058"/>
    </source>
</evidence>
<protein>
    <submittedName>
        <fullName evidence="1">Uncharacterized protein</fullName>
    </submittedName>
</protein>
<gene>
    <name evidence="1" type="ORF">HaLaN_10107</name>
</gene>
<name>A0A699Z5C2_HAELA</name>
<sequence length="47" mass="5177">MGGFGFYLAAAADWRELPADVEYEAEAGIYSWAYLYDLGARKQAPTA</sequence>
<dbReference type="Proteomes" id="UP000485058">
    <property type="component" value="Unassembled WGS sequence"/>
</dbReference>
<dbReference type="AlphaFoldDB" id="A0A699Z5C2"/>
<comment type="caution">
    <text evidence="1">The sequence shown here is derived from an EMBL/GenBank/DDBJ whole genome shotgun (WGS) entry which is preliminary data.</text>
</comment>
<reference evidence="1 2" key="1">
    <citation type="submission" date="2020-02" db="EMBL/GenBank/DDBJ databases">
        <title>Draft genome sequence of Haematococcus lacustris strain NIES-144.</title>
        <authorList>
            <person name="Morimoto D."/>
            <person name="Nakagawa S."/>
            <person name="Yoshida T."/>
            <person name="Sawayama S."/>
        </authorList>
    </citation>
    <scope>NUCLEOTIDE SEQUENCE [LARGE SCALE GENOMIC DNA]</scope>
    <source>
        <strain evidence="1 2">NIES-144</strain>
    </source>
</reference>
<organism evidence="1 2">
    <name type="scientific">Haematococcus lacustris</name>
    <name type="common">Green alga</name>
    <name type="synonym">Haematococcus pluvialis</name>
    <dbReference type="NCBI Taxonomy" id="44745"/>
    <lineage>
        <taxon>Eukaryota</taxon>
        <taxon>Viridiplantae</taxon>
        <taxon>Chlorophyta</taxon>
        <taxon>core chlorophytes</taxon>
        <taxon>Chlorophyceae</taxon>
        <taxon>CS clade</taxon>
        <taxon>Chlamydomonadales</taxon>
        <taxon>Haematococcaceae</taxon>
        <taxon>Haematococcus</taxon>
    </lineage>
</organism>
<accession>A0A699Z5C2</accession>